<dbReference type="EMBL" id="CP014525">
    <property type="protein sequence ID" value="AMW34231.1"/>
    <property type="molecule type" value="Genomic_DNA"/>
</dbReference>
<dbReference type="PANTHER" id="PTHR11614">
    <property type="entry name" value="PHOSPHOLIPASE-RELATED"/>
    <property type="match status" value="1"/>
</dbReference>
<evidence type="ECO:0000313" key="3">
    <source>
        <dbReference type="Proteomes" id="UP000076066"/>
    </source>
</evidence>
<dbReference type="AlphaFoldDB" id="A0A143DBW4"/>
<evidence type="ECO:0000313" key="2">
    <source>
        <dbReference type="EMBL" id="AMW34231.1"/>
    </source>
</evidence>
<dbReference type="OrthoDB" id="9806902at2"/>
<dbReference type="Proteomes" id="UP000076066">
    <property type="component" value="Chromosome"/>
</dbReference>
<protein>
    <recommendedName>
        <fullName evidence="1">Serine aminopeptidase S33 domain-containing protein</fullName>
    </recommendedName>
</protein>
<organism evidence="2 3">
    <name type="scientific">Haematospirillum jordaniae</name>
    <dbReference type="NCBI Taxonomy" id="1549855"/>
    <lineage>
        <taxon>Bacteria</taxon>
        <taxon>Pseudomonadati</taxon>
        <taxon>Pseudomonadota</taxon>
        <taxon>Alphaproteobacteria</taxon>
        <taxon>Rhodospirillales</taxon>
        <taxon>Novispirillaceae</taxon>
        <taxon>Haematospirillum</taxon>
    </lineage>
</organism>
<dbReference type="KEGG" id="hjo:AY555_02490"/>
<reference evidence="2 3" key="1">
    <citation type="submission" date="2016-02" db="EMBL/GenBank/DDBJ databases">
        <title>Complete Genome of H5569, the type strain of the newly described species Haematospirillium jordaniae.</title>
        <authorList>
            <person name="Nicholson A.C."/>
            <person name="Humrighouse B.W."/>
            <person name="Loparov V."/>
            <person name="McQuiston J.R."/>
        </authorList>
    </citation>
    <scope>NUCLEOTIDE SEQUENCE [LARGE SCALE GENOMIC DNA]</scope>
    <source>
        <strain evidence="2 3">H5569</strain>
    </source>
</reference>
<keyword evidence="3" id="KW-1185">Reference proteome</keyword>
<proteinExistence type="predicted"/>
<gene>
    <name evidence="2" type="ORF">AY555_02490</name>
</gene>
<accession>A0A143DBW4</accession>
<feature type="domain" description="Serine aminopeptidase S33" evidence="1">
    <location>
        <begin position="26"/>
        <end position="260"/>
    </location>
</feature>
<dbReference type="SUPFAM" id="SSF53474">
    <property type="entry name" value="alpha/beta-Hydrolases"/>
    <property type="match status" value="1"/>
</dbReference>
<sequence length="277" mass="30946">MHSTGTFIMRDGKALPMQAWLPDLAEPDSIVLGLHGFNDHSSAFAGAGAWLSEQGIVLYSYDQRGFGRNPDAGHWLGETTLVQDATCILHQLRTLWPSKRLFLLGESMGGAVALCLLAQTEEIHVDGAILSAPAVWSKASMPRIYRAFLYVMNRLFPKKTLNTRTSRIRPSDNPDTLAYWKNDPFVIRDVRIDALHGVTALMDKACSVCPTVTTPLLWLHGKHDPIIPLKAVQAAMHLMPAQSCQIIVYPEGWHLLFRDTCRADVLRDITHWIKNVI</sequence>
<name>A0A143DBW4_9PROT</name>
<dbReference type="RefSeq" id="WP_066132990.1">
    <property type="nucleotide sequence ID" value="NZ_CP014525.1"/>
</dbReference>
<dbReference type="Pfam" id="PF12146">
    <property type="entry name" value="Hydrolase_4"/>
    <property type="match status" value="1"/>
</dbReference>
<dbReference type="InterPro" id="IPR051044">
    <property type="entry name" value="MAG_DAG_Lipase"/>
</dbReference>
<dbReference type="GeneID" id="53316019"/>
<dbReference type="InterPro" id="IPR022742">
    <property type="entry name" value="Hydrolase_4"/>
</dbReference>
<evidence type="ECO:0000259" key="1">
    <source>
        <dbReference type="Pfam" id="PF12146"/>
    </source>
</evidence>
<dbReference type="Gene3D" id="3.40.50.1820">
    <property type="entry name" value="alpha/beta hydrolase"/>
    <property type="match status" value="1"/>
</dbReference>
<dbReference type="PRINTS" id="PR00111">
    <property type="entry name" value="ABHYDROLASE"/>
</dbReference>
<dbReference type="STRING" id="1549855.AY555_02490"/>
<dbReference type="InterPro" id="IPR000073">
    <property type="entry name" value="AB_hydrolase_1"/>
</dbReference>
<dbReference type="InterPro" id="IPR029058">
    <property type="entry name" value="AB_hydrolase_fold"/>
</dbReference>